<dbReference type="GO" id="GO:0009289">
    <property type="term" value="C:pilus"/>
    <property type="evidence" value="ECO:0007669"/>
    <property type="project" value="UniProtKB-SubCell"/>
</dbReference>
<dbReference type="PANTHER" id="PTHR33420">
    <property type="entry name" value="FIMBRIAL SUBUNIT ELFA-RELATED"/>
    <property type="match status" value="1"/>
</dbReference>
<evidence type="ECO:0000313" key="6">
    <source>
        <dbReference type="EMBL" id="EDU60425.1"/>
    </source>
</evidence>
<evidence type="ECO:0000259" key="5">
    <source>
        <dbReference type="Pfam" id="PF00419"/>
    </source>
</evidence>
<dbReference type="AlphaFoldDB" id="A0AA86YP40"/>
<proteinExistence type="inferred from homology"/>
<reference evidence="7" key="2">
    <citation type="submission" date="2008-04" db="EMBL/GenBank/DDBJ databases">
        <title>Draft genome sequence of Providencia stuartii(ATCC 25827).</title>
        <authorList>
            <person name="Sudarsanam P."/>
            <person name="Ley R."/>
            <person name="Guruge J."/>
            <person name="Turnbaugh P.J."/>
            <person name="Mahowald M."/>
            <person name="Liep D."/>
            <person name="Gordon J."/>
        </authorList>
    </citation>
    <scope>NUCLEOTIDE SEQUENCE [LARGE SCALE GENOMIC DNA]</scope>
    <source>
        <strain evidence="7">ATCC 25827</strain>
    </source>
</reference>
<dbReference type="InterPro" id="IPR008966">
    <property type="entry name" value="Adhesion_dom_sf"/>
</dbReference>
<dbReference type="GeneID" id="93518304"/>
<feature type="domain" description="Fimbrial-type adhesion" evidence="5">
    <location>
        <begin position="30"/>
        <end position="180"/>
    </location>
</feature>
<evidence type="ECO:0000256" key="1">
    <source>
        <dbReference type="ARBA" id="ARBA00004561"/>
    </source>
</evidence>
<comment type="subcellular location">
    <subcellularLocation>
        <location evidence="1">Fimbrium</location>
    </subcellularLocation>
</comment>
<evidence type="ECO:0000256" key="4">
    <source>
        <dbReference type="ARBA" id="ARBA00023263"/>
    </source>
</evidence>
<dbReference type="Proteomes" id="UP000004506">
    <property type="component" value="Unassembled WGS sequence"/>
</dbReference>
<comment type="caution">
    <text evidence="6">The sequence shown here is derived from an EMBL/GenBank/DDBJ whole genome shotgun (WGS) entry which is preliminary data.</text>
</comment>
<name>A0AA86YP40_PROST</name>
<reference evidence="7" key="1">
    <citation type="submission" date="2008-04" db="EMBL/GenBank/DDBJ databases">
        <title>Draft genome sequence of Providencia stuartii (ATCC 25827).</title>
        <authorList>
            <person name="Sudarsanam P."/>
            <person name="Ley R."/>
            <person name="Guruge J."/>
            <person name="Turnbaugh P.J."/>
            <person name="Mahowald M."/>
            <person name="Liep D."/>
            <person name="Gordon J."/>
        </authorList>
    </citation>
    <scope>NUCLEOTIDE SEQUENCE [LARGE SCALE GENOMIC DNA]</scope>
    <source>
        <strain evidence="7">ATCC 25827</strain>
    </source>
</reference>
<keyword evidence="3" id="KW-0732">Signal</keyword>
<evidence type="ECO:0000313" key="7">
    <source>
        <dbReference type="Proteomes" id="UP000004506"/>
    </source>
</evidence>
<protein>
    <submittedName>
        <fullName evidence="6">Fimbrial protein</fullName>
    </submittedName>
</protein>
<keyword evidence="4" id="KW-0281">Fimbrium</keyword>
<dbReference type="SUPFAM" id="SSF49401">
    <property type="entry name" value="Bacterial adhesins"/>
    <property type="match status" value="1"/>
</dbReference>
<dbReference type="InterPro" id="IPR050263">
    <property type="entry name" value="Bact_Fimbrial_Adh_Pro"/>
</dbReference>
<accession>A0AA86YP40</accession>
<dbReference type="Pfam" id="PF00419">
    <property type="entry name" value="Fimbrial"/>
    <property type="match status" value="1"/>
</dbReference>
<comment type="similarity">
    <text evidence="2">Belongs to the fimbrial protein family.</text>
</comment>
<dbReference type="PANTHER" id="PTHR33420:SF3">
    <property type="entry name" value="FIMBRIAL SUBUNIT ELFA"/>
    <property type="match status" value="1"/>
</dbReference>
<evidence type="ECO:0000256" key="3">
    <source>
        <dbReference type="ARBA" id="ARBA00022729"/>
    </source>
</evidence>
<dbReference type="RefSeq" id="WP_004922566.1">
    <property type="nucleotide sequence ID" value="NZ_DS607663.1"/>
</dbReference>
<dbReference type="EMBL" id="ABJD02000101">
    <property type="protein sequence ID" value="EDU60425.1"/>
    <property type="molecule type" value="Genomic_DNA"/>
</dbReference>
<dbReference type="SMR" id="A0AA86YP40"/>
<dbReference type="InterPro" id="IPR036937">
    <property type="entry name" value="Adhesion_dom_fimbrial_sf"/>
</dbReference>
<organism evidence="6 7">
    <name type="scientific">Providencia stuartii ATCC 25827</name>
    <dbReference type="NCBI Taxonomy" id="471874"/>
    <lineage>
        <taxon>Bacteria</taxon>
        <taxon>Pseudomonadati</taxon>
        <taxon>Pseudomonadota</taxon>
        <taxon>Gammaproteobacteria</taxon>
        <taxon>Enterobacterales</taxon>
        <taxon>Morganellaceae</taxon>
        <taxon>Providencia</taxon>
    </lineage>
</organism>
<dbReference type="Gene3D" id="2.60.40.1090">
    <property type="entry name" value="Fimbrial-type adhesion domain"/>
    <property type="match status" value="1"/>
</dbReference>
<gene>
    <name evidence="6" type="ORF">PROSTU_03632</name>
</gene>
<evidence type="ECO:0000256" key="2">
    <source>
        <dbReference type="ARBA" id="ARBA00006671"/>
    </source>
</evidence>
<sequence length="180" mass="19455">MTTKKILRIVLLSYFGLTINHAYSYDVLVNITGAVKASTCDLSSNQTKNINLGDIYLSSTGLGGSVGSTSPKADWSISLKCPSNIPVIFIPKGNSYSGQSSVLALDAVDGVATGVGIETEYSMDKNNWKALTLNVRNEIINSVKSEGDIHIFMRGYYKQINEKVTPGFANASMTIDIVYQ</sequence>
<dbReference type="InterPro" id="IPR000259">
    <property type="entry name" value="Adhesion_dom_fimbrial"/>
</dbReference>
<dbReference type="GO" id="GO:0043709">
    <property type="term" value="P:cell adhesion involved in single-species biofilm formation"/>
    <property type="evidence" value="ECO:0007669"/>
    <property type="project" value="TreeGrafter"/>
</dbReference>
<reference evidence="6 7" key="3">
    <citation type="submission" date="2008-05" db="EMBL/GenBank/DDBJ databases">
        <authorList>
            <person name="Fulton L."/>
            <person name="Clifton S."/>
            <person name="Fulton B."/>
            <person name="Xu J."/>
            <person name="Minx P."/>
            <person name="Pepin K.H."/>
            <person name="Johnson M."/>
            <person name="Thiruvilangam P."/>
            <person name="Bhonagiri V."/>
            <person name="Nash W.E."/>
            <person name="Mardis E.R."/>
            <person name="Wilson R.K."/>
        </authorList>
    </citation>
    <scope>NUCLEOTIDE SEQUENCE [LARGE SCALE GENOMIC DNA]</scope>
    <source>
        <strain evidence="6 7">ATCC 25827</strain>
    </source>
</reference>